<accession>A0A4Y7KCS4</accession>
<dbReference type="EMBL" id="CM010721">
    <property type="protein sequence ID" value="RZC69941.1"/>
    <property type="molecule type" value="Genomic_DNA"/>
</dbReference>
<organism evidence="2 3">
    <name type="scientific">Papaver somniferum</name>
    <name type="common">Opium poppy</name>
    <dbReference type="NCBI Taxonomy" id="3469"/>
    <lineage>
        <taxon>Eukaryota</taxon>
        <taxon>Viridiplantae</taxon>
        <taxon>Streptophyta</taxon>
        <taxon>Embryophyta</taxon>
        <taxon>Tracheophyta</taxon>
        <taxon>Spermatophyta</taxon>
        <taxon>Magnoliopsida</taxon>
        <taxon>Ranunculales</taxon>
        <taxon>Papaveraceae</taxon>
        <taxon>Papaveroideae</taxon>
        <taxon>Papaver</taxon>
    </lineage>
</organism>
<evidence type="ECO:0000313" key="3">
    <source>
        <dbReference type="Proteomes" id="UP000316621"/>
    </source>
</evidence>
<dbReference type="AlphaFoldDB" id="A0A4Y7KCS4"/>
<dbReference type="PANTHER" id="PTHR36078:SF2">
    <property type="entry name" value="OS09G0473966 PROTEIN"/>
    <property type="match status" value="1"/>
</dbReference>
<name>A0A4Y7KCS4_PAPSO</name>
<protein>
    <submittedName>
        <fullName evidence="2">Uncharacterized protein</fullName>
    </submittedName>
</protein>
<evidence type="ECO:0000256" key="1">
    <source>
        <dbReference type="SAM" id="MobiDB-lite"/>
    </source>
</evidence>
<sequence>MAVIPTSVPSSSDHNALSNPSTSPIQLNLQTQRTQQGDLNDGSVDISESKPDSVENSEYFDSAEYNEKYKKYESDYVRRIKSKYFSMKNFYGGNIFENETAIENDIIKSSRWPCTRSFTDAVQSFEDNGRSSASVAEPSNYSSNKKYQSKKGSS</sequence>
<dbReference type="Gramene" id="RZC69941">
    <property type="protein sequence ID" value="RZC69941"/>
    <property type="gene ID" value="C5167_033083"/>
</dbReference>
<feature type="region of interest" description="Disordered" evidence="1">
    <location>
        <begin position="1"/>
        <end position="59"/>
    </location>
</feature>
<reference evidence="2 3" key="1">
    <citation type="journal article" date="2018" name="Science">
        <title>The opium poppy genome and morphinan production.</title>
        <authorList>
            <person name="Guo L."/>
            <person name="Winzer T."/>
            <person name="Yang X."/>
            <person name="Li Y."/>
            <person name="Ning Z."/>
            <person name="He Z."/>
            <person name="Teodor R."/>
            <person name="Lu Y."/>
            <person name="Bowser T.A."/>
            <person name="Graham I.A."/>
            <person name="Ye K."/>
        </authorList>
    </citation>
    <scope>NUCLEOTIDE SEQUENCE [LARGE SCALE GENOMIC DNA]</scope>
    <source>
        <strain evidence="3">cv. HN1</strain>
        <tissue evidence="2">Leaves</tissue>
    </source>
</reference>
<feature type="region of interest" description="Disordered" evidence="1">
    <location>
        <begin position="126"/>
        <end position="154"/>
    </location>
</feature>
<feature type="compositionally biased region" description="Polar residues" evidence="1">
    <location>
        <begin position="7"/>
        <end position="38"/>
    </location>
</feature>
<dbReference type="OrthoDB" id="1669448at2759"/>
<gene>
    <name evidence="2" type="ORF">C5167_033083</name>
</gene>
<evidence type="ECO:0000313" key="2">
    <source>
        <dbReference type="EMBL" id="RZC69941.1"/>
    </source>
</evidence>
<keyword evidence="3" id="KW-1185">Reference proteome</keyword>
<dbReference type="PANTHER" id="PTHR36078">
    <property type="entry name" value="BNACNNG21220D PROTEIN"/>
    <property type="match status" value="1"/>
</dbReference>
<dbReference type="OMA" id="VPHTSKK"/>
<dbReference type="Proteomes" id="UP000316621">
    <property type="component" value="Chromosome 7"/>
</dbReference>
<proteinExistence type="predicted"/>